<evidence type="ECO:0000313" key="2">
    <source>
        <dbReference type="EMBL" id="VFK54364.1"/>
    </source>
</evidence>
<dbReference type="EMBL" id="CAADFV010000189">
    <property type="protein sequence ID" value="VFK68915.1"/>
    <property type="molecule type" value="Genomic_DNA"/>
</dbReference>
<dbReference type="AlphaFoldDB" id="A0A451A1K9"/>
<keyword evidence="1" id="KW-1133">Transmembrane helix</keyword>
<dbReference type="EMBL" id="CAADFX010000022">
    <property type="protein sequence ID" value="VFK54364.1"/>
    <property type="molecule type" value="Genomic_DNA"/>
</dbReference>
<keyword evidence="1" id="KW-0812">Transmembrane</keyword>
<evidence type="ECO:0000313" key="3">
    <source>
        <dbReference type="EMBL" id="VFK59912.1"/>
    </source>
</evidence>
<evidence type="ECO:0000313" key="4">
    <source>
        <dbReference type="EMBL" id="VFK68915.1"/>
    </source>
</evidence>
<evidence type="ECO:0000256" key="1">
    <source>
        <dbReference type="SAM" id="Phobius"/>
    </source>
</evidence>
<keyword evidence="1" id="KW-0472">Membrane</keyword>
<protein>
    <recommendedName>
        <fullName evidence="5">MotA/TolQ/ExbB proton channel family protein</fullName>
    </recommendedName>
</protein>
<organism evidence="3">
    <name type="scientific">Candidatus Kentrum sp. TUN</name>
    <dbReference type="NCBI Taxonomy" id="2126343"/>
    <lineage>
        <taxon>Bacteria</taxon>
        <taxon>Pseudomonadati</taxon>
        <taxon>Pseudomonadota</taxon>
        <taxon>Gammaproteobacteria</taxon>
        <taxon>Candidatus Kentrum</taxon>
    </lineage>
</organism>
<evidence type="ECO:0008006" key="5">
    <source>
        <dbReference type="Google" id="ProtNLM"/>
    </source>
</evidence>
<accession>A0A451A1K9</accession>
<proteinExistence type="predicted"/>
<feature type="transmembrane region" description="Helical" evidence="1">
    <location>
        <begin position="25"/>
        <end position="46"/>
    </location>
</feature>
<name>A0A451A1K9_9GAMM</name>
<dbReference type="EMBL" id="CAADFY010000191">
    <property type="protein sequence ID" value="VFK59912.1"/>
    <property type="molecule type" value="Genomic_DNA"/>
</dbReference>
<sequence length="126" mass="14658">MVEYTKYLYEEEKERTEKFHSATKIYLFFIASTIAGLGGVLQWFGLKPLHLQQSGTTIIEMVVFLLLISSSFTLVLSFIFASLILKGWQVERLYYPKKFITLQSMILERKNLMEAILSIFHHSSRA</sequence>
<reference evidence="3" key="1">
    <citation type="submission" date="2019-02" db="EMBL/GenBank/DDBJ databases">
        <authorList>
            <person name="Gruber-Vodicka R. H."/>
            <person name="Seah K. B. B."/>
        </authorList>
    </citation>
    <scope>NUCLEOTIDE SEQUENCE</scope>
    <source>
        <strain evidence="2">BECK_BY1</strain>
        <strain evidence="4">BECK_BY2</strain>
        <strain evidence="3">BECK_BY3</strain>
    </source>
</reference>
<gene>
    <name evidence="2" type="ORF">BECKTUN1418D_GA0071000_102220</name>
    <name evidence="4" type="ORF">BECKTUN1418E_GA0071001_11892</name>
    <name evidence="3" type="ORF">BECKTUN1418F_GA0071002_11912</name>
</gene>
<feature type="transmembrane region" description="Helical" evidence="1">
    <location>
        <begin position="58"/>
        <end position="85"/>
    </location>
</feature>